<comment type="caution">
    <text evidence="3">The sequence shown here is derived from an EMBL/GenBank/DDBJ whole genome shotgun (WGS) entry which is preliminary data.</text>
</comment>
<dbReference type="Pfam" id="PF01882">
    <property type="entry name" value="DUF58"/>
    <property type="match status" value="1"/>
</dbReference>
<feature type="transmembrane region" description="Helical" evidence="1">
    <location>
        <begin position="76"/>
        <end position="95"/>
    </location>
</feature>
<evidence type="ECO:0000256" key="1">
    <source>
        <dbReference type="SAM" id="Phobius"/>
    </source>
</evidence>
<accession>A0ABV4BGP6</accession>
<dbReference type="PANTHER" id="PTHR34351:SF1">
    <property type="entry name" value="SLR1927 PROTEIN"/>
    <property type="match status" value="1"/>
</dbReference>
<proteinExistence type="predicted"/>
<gene>
    <name evidence="3" type="ORF">ABC977_08830</name>
</gene>
<dbReference type="EMBL" id="JBDKXB010000009">
    <property type="protein sequence ID" value="MEY6432507.1"/>
    <property type="molecule type" value="Genomic_DNA"/>
</dbReference>
<protein>
    <submittedName>
        <fullName evidence="3">DUF58 domain-containing protein</fullName>
    </submittedName>
</protein>
<dbReference type="PANTHER" id="PTHR34351">
    <property type="entry name" value="SLR1927 PROTEIN-RELATED"/>
    <property type="match status" value="1"/>
</dbReference>
<organism evidence="3 4">
    <name type="scientific">Thioalkalicoccus limnaeus</name>
    <dbReference type="NCBI Taxonomy" id="120681"/>
    <lineage>
        <taxon>Bacteria</taxon>
        <taxon>Pseudomonadati</taxon>
        <taxon>Pseudomonadota</taxon>
        <taxon>Gammaproteobacteria</taxon>
        <taxon>Chromatiales</taxon>
        <taxon>Chromatiaceae</taxon>
        <taxon>Thioalkalicoccus</taxon>
    </lineage>
</organism>
<feature type="domain" description="DUF58" evidence="2">
    <location>
        <begin position="234"/>
        <end position="273"/>
    </location>
</feature>
<dbReference type="Proteomes" id="UP001564408">
    <property type="component" value="Unassembled WGS sequence"/>
</dbReference>
<dbReference type="RefSeq" id="WP_369666894.1">
    <property type="nucleotide sequence ID" value="NZ_JBDKXB010000009.1"/>
</dbReference>
<keyword evidence="1" id="KW-0472">Membrane</keyword>
<keyword evidence="4" id="KW-1185">Reference proteome</keyword>
<keyword evidence="1" id="KW-1133">Transmembrane helix</keyword>
<name>A0ABV4BGP6_9GAMM</name>
<evidence type="ECO:0000259" key="2">
    <source>
        <dbReference type="Pfam" id="PF01882"/>
    </source>
</evidence>
<reference evidence="3 4" key="1">
    <citation type="submission" date="2024-05" db="EMBL/GenBank/DDBJ databases">
        <title>Genome Sequence and Characterization of the New Strain Purple Sulfur Bacterium of Genus Thioalkalicoccus.</title>
        <authorList>
            <person name="Bryantseva I.A."/>
            <person name="Kyndt J.A."/>
            <person name="Imhoff J.F."/>
        </authorList>
    </citation>
    <scope>NUCLEOTIDE SEQUENCE [LARGE SCALE GENOMIC DNA]</scope>
    <source>
        <strain evidence="3 4">Um2</strain>
    </source>
</reference>
<feature type="transmembrane region" description="Helical" evidence="1">
    <location>
        <begin position="53"/>
        <end position="70"/>
    </location>
</feature>
<sequence>MPGSVTQRERKDLTTAGRLSAVLQGFLRQVPTDRDGAARIRGRHIYVMPTRTGLLFALVLFVTLAGSLNYQNNLGLLLTFVLGSVALVSLHLAWFNLLGLEVRASGGDGVFAGDDAYFTLTLRDPGHRPRADLVVGAAAGSVHPIALARGAQETLGLAMATAERGRLVLGPVTLETRFPLGLFRAWSVVRSHATTLVYPRPTATAPPPLVIQVGAQAQAQGDRGEGADDFIGPRLYRPGDSPRRLDWKALARERGLVIKQFGGARTEEVWLDWEQVTGRDSEARLSLLCRQVIDASEARTRFGLRLPGCIIPVAAGETQRQRCLETLATFDQDPR</sequence>
<dbReference type="InterPro" id="IPR002881">
    <property type="entry name" value="DUF58"/>
</dbReference>
<evidence type="ECO:0000313" key="3">
    <source>
        <dbReference type="EMBL" id="MEY6432507.1"/>
    </source>
</evidence>
<evidence type="ECO:0000313" key="4">
    <source>
        <dbReference type="Proteomes" id="UP001564408"/>
    </source>
</evidence>
<keyword evidence="1" id="KW-0812">Transmembrane</keyword>